<dbReference type="InterPro" id="IPR021109">
    <property type="entry name" value="Peptidase_aspartic_dom_sf"/>
</dbReference>
<dbReference type="STRING" id="312017.Q235M3"/>
<comment type="similarity">
    <text evidence="1 7">Belongs to the peptidase A1 family.</text>
</comment>
<evidence type="ECO:0000256" key="3">
    <source>
        <dbReference type="ARBA" id="ARBA00022750"/>
    </source>
</evidence>
<evidence type="ECO:0000256" key="7">
    <source>
        <dbReference type="RuleBase" id="RU000454"/>
    </source>
</evidence>
<dbReference type="PRINTS" id="PR00792">
    <property type="entry name" value="PEPSIN"/>
</dbReference>
<evidence type="ECO:0000256" key="6">
    <source>
        <dbReference type="PIRSR" id="PIRSR601461-2"/>
    </source>
</evidence>
<feature type="domain" description="Peptidase A1" evidence="9">
    <location>
        <begin position="61"/>
        <end position="378"/>
    </location>
</feature>
<dbReference type="HOGENOM" id="CLU_013253_3_0_1"/>
<keyword evidence="2 7" id="KW-0645">Protease</keyword>
<proteinExistence type="inferred from homology"/>
<dbReference type="Pfam" id="PF00026">
    <property type="entry name" value="Asp"/>
    <property type="match status" value="1"/>
</dbReference>
<dbReference type="PROSITE" id="PS51767">
    <property type="entry name" value="PEPTIDASE_A1"/>
    <property type="match status" value="1"/>
</dbReference>
<dbReference type="GO" id="GO:0004190">
    <property type="term" value="F:aspartic-type endopeptidase activity"/>
    <property type="evidence" value="ECO:0007669"/>
    <property type="project" value="UniProtKB-KW"/>
</dbReference>
<dbReference type="eggNOG" id="KOG1339">
    <property type="taxonomic scope" value="Eukaryota"/>
</dbReference>
<dbReference type="InterPro" id="IPR033121">
    <property type="entry name" value="PEPTIDASE_A1"/>
</dbReference>
<dbReference type="PANTHER" id="PTHR47966:SF51">
    <property type="entry name" value="BETA-SITE APP-CLEAVING ENZYME, ISOFORM A-RELATED"/>
    <property type="match status" value="1"/>
</dbReference>
<evidence type="ECO:0000313" key="10">
    <source>
        <dbReference type="EMBL" id="EAR92257.1"/>
    </source>
</evidence>
<dbReference type="InterPro" id="IPR001461">
    <property type="entry name" value="Aspartic_peptidase_A1"/>
</dbReference>
<feature type="chain" id="PRO_5004201590" evidence="8">
    <location>
        <begin position="22"/>
        <end position="394"/>
    </location>
</feature>
<keyword evidence="6" id="KW-1015">Disulfide bond</keyword>
<name>Q235M3_TETTS</name>
<evidence type="ECO:0000313" key="11">
    <source>
        <dbReference type="Proteomes" id="UP000009168"/>
    </source>
</evidence>
<keyword evidence="11" id="KW-1185">Reference proteome</keyword>
<dbReference type="CDD" id="cd05471">
    <property type="entry name" value="pepsin_like"/>
    <property type="match status" value="1"/>
</dbReference>
<organism evidence="10 11">
    <name type="scientific">Tetrahymena thermophila (strain SB210)</name>
    <dbReference type="NCBI Taxonomy" id="312017"/>
    <lineage>
        <taxon>Eukaryota</taxon>
        <taxon>Sar</taxon>
        <taxon>Alveolata</taxon>
        <taxon>Ciliophora</taxon>
        <taxon>Intramacronucleata</taxon>
        <taxon>Oligohymenophorea</taxon>
        <taxon>Hymenostomatida</taxon>
        <taxon>Tetrahymenina</taxon>
        <taxon>Tetrahymenidae</taxon>
        <taxon>Tetrahymena</taxon>
    </lineage>
</organism>
<evidence type="ECO:0000259" key="9">
    <source>
        <dbReference type="PROSITE" id="PS51767"/>
    </source>
</evidence>
<feature type="disulfide bond" evidence="6">
    <location>
        <begin position="301"/>
        <end position="340"/>
    </location>
</feature>
<evidence type="ECO:0000256" key="5">
    <source>
        <dbReference type="PIRSR" id="PIRSR601461-1"/>
    </source>
</evidence>
<feature type="active site" evidence="5">
    <location>
        <position position="265"/>
    </location>
</feature>
<dbReference type="OrthoDB" id="294191at2759"/>
<dbReference type="EMBL" id="GG662759">
    <property type="protein sequence ID" value="EAR92257.1"/>
    <property type="molecule type" value="Genomic_DNA"/>
</dbReference>
<evidence type="ECO:0000256" key="1">
    <source>
        <dbReference type="ARBA" id="ARBA00007447"/>
    </source>
</evidence>
<reference evidence="11" key="1">
    <citation type="journal article" date="2006" name="PLoS Biol.">
        <title>Macronuclear genome sequence of the ciliate Tetrahymena thermophila, a model eukaryote.</title>
        <authorList>
            <person name="Eisen J.A."/>
            <person name="Coyne R.S."/>
            <person name="Wu M."/>
            <person name="Wu D."/>
            <person name="Thiagarajan M."/>
            <person name="Wortman J.R."/>
            <person name="Badger J.H."/>
            <person name="Ren Q."/>
            <person name="Amedeo P."/>
            <person name="Jones K.M."/>
            <person name="Tallon L.J."/>
            <person name="Delcher A.L."/>
            <person name="Salzberg S.L."/>
            <person name="Silva J.C."/>
            <person name="Haas B.J."/>
            <person name="Majoros W.H."/>
            <person name="Farzad M."/>
            <person name="Carlton J.M."/>
            <person name="Smith R.K. Jr."/>
            <person name="Garg J."/>
            <person name="Pearlman R.E."/>
            <person name="Karrer K.M."/>
            <person name="Sun L."/>
            <person name="Manning G."/>
            <person name="Elde N.C."/>
            <person name="Turkewitz A.P."/>
            <person name="Asai D.J."/>
            <person name="Wilkes D.E."/>
            <person name="Wang Y."/>
            <person name="Cai H."/>
            <person name="Collins K."/>
            <person name="Stewart B.A."/>
            <person name="Lee S.R."/>
            <person name="Wilamowska K."/>
            <person name="Weinberg Z."/>
            <person name="Ruzzo W.L."/>
            <person name="Wloga D."/>
            <person name="Gaertig J."/>
            <person name="Frankel J."/>
            <person name="Tsao C.-C."/>
            <person name="Gorovsky M.A."/>
            <person name="Keeling P.J."/>
            <person name="Waller R.F."/>
            <person name="Patron N.J."/>
            <person name="Cherry J.M."/>
            <person name="Stover N.A."/>
            <person name="Krieger C.J."/>
            <person name="del Toro C."/>
            <person name="Ryder H.F."/>
            <person name="Williamson S.C."/>
            <person name="Barbeau R.A."/>
            <person name="Hamilton E.P."/>
            <person name="Orias E."/>
        </authorList>
    </citation>
    <scope>NUCLEOTIDE SEQUENCE [LARGE SCALE GENOMIC DNA]</scope>
    <source>
        <strain evidence="11">SB210</strain>
    </source>
</reference>
<keyword evidence="4 7" id="KW-0378">Hydrolase</keyword>
<evidence type="ECO:0000256" key="4">
    <source>
        <dbReference type="ARBA" id="ARBA00022801"/>
    </source>
</evidence>
<dbReference type="PROSITE" id="PS00141">
    <property type="entry name" value="ASP_PROTEASE"/>
    <property type="match status" value="2"/>
</dbReference>
<protein>
    <submittedName>
        <fullName evidence="10">Eukaryotic aspartyl protease</fullName>
    </submittedName>
</protein>
<feature type="active site" evidence="5">
    <location>
        <position position="79"/>
    </location>
</feature>
<dbReference type="SUPFAM" id="SSF50630">
    <property type="entry name" value="Acid proteases"/>
    <property type="match status" value="1"/>
</dbReference>
<evidence type="ECO:0000256" key="2">
    <source>
        <dbReference type="ARBA" id="ARBA00022670"/>
    </source>
</evidence>
<accession>Q235M3</accession>
<dbReference type="GeneID" id="7835649"/>
<keyword evidence="8" id="KW-0732">Signal</keyword>
<dbReference type="InParanoid" id="Q235M3"/>
<sequence length="394" mass="44101">MTSVSVKILFVFLALAAVGQCIISLPLKQGQISRAAQPYTRKSYLRSTLTNKLVNFLDDIYIAEVQVGKSKQNFKVVFDTGSELFWIPSAECDTCKKADMKTYSCTEEDECTPSEYYGELQYATGYAAGNITHFNIGIPGTENVEYFGLLINTVSYLPSGFDGIIGLSPICKVAEGSTQPNLIPQLYENKQIEKPIVSFYQAFSADEKAGKVQSAITFGGYDESKVVGKIQYFKTVKQSAWYVPFEEFEVDGVKVYTEKGSALIDTGTTSFYLRPDIAEKYFDNIQLKRGIKIGDEYDVPCDSDFPSISFSLRNVDGELIKFEIEPSFYVTPSLTKKNVCYLYFEGLIGNGPQMVIGNTVLRKYLPIFDYENNTIGLGRTINQPPRTYHSKSEQ</sequence>
<feature type="signal peptide" evidence="8">
    <location>
        <begin position="1"/>
        <end position="21"/>
    </location>
</feature>
<gene>
    <name evidence="10" type="ORF">TTHERM_01053050</name>
</gene>
<dbReference type="InterPro" id="IPR034164">
    <property type="entry name" value="Pepsin-like_dom"/>
</dbReference>
<dbReference type="InterPro" id="IPR001969">
    <property type="entry name" value="Aspartic_peptidase_AS"/>
</dbReference>
<dbReference type="Gene3D" id="2.40.70.10">
    <property type="entry name" value="Acid Proteases"/>
    <property type="match status" value="2"/>
</dbReference>
<evidence type="ECO:0000256" key="8">
    <source>
        <dbReference type="SAM" id="SignalP"/>
    </source>
</evidence>
<dbReference type="PANTHER" id="PTHR47966">
    <property type="entry name" value="BETA-SITE APP-CLEAVING ENZYME, ISOFORM A-RELATED"/>
    <property type="match status" value="1"/>
</dbReference>
<keyword evidence="3 7" id="KW-0064">Aspartyl protease</keyword>
<dbReference type="GO" id="GO:0006508">
    <property type="term" value="P:proteolysis"/>
    <property type="evidence" value="ECO:0007669"/>
    <property type="project" value="UniProtKB-KW"/>
</dbReference>
<dbReference type="AlphaFoldDB" id="Q235M3"/>
<dbReference type="KEGG" id="tet:TTHERM_01053050"/>
<dbReference type="Proteomes" id="UP000009168">
    <property type="component" value="Unassembled WGS sequence"/>
</dbReference>
<dbReference type="RefSeq" id="XP_001012502.1">
    <property type="nucleotide sequence ID" value="XM_001012502.1"/>
</dbReference>